<dbReference type="GeneID" id="118406874"/>
<dbReference type="KEGG" id="bfo:118406874"/>
<dbReference type="OMA" id="RGDYENC"/>
<evidence type="ECO:0000313" key="3">
    <source>
        <dbReference type="Proteomes" id="UP000001554"/>
    </source>
</evidence>
<dbReference type="InterPro" id="IPR011598">
    <property type="entry name" value="bHLH_dom"/>
</dbReference>
<feature type="region of interest" description="Disordered" evidence="1">
    <location>
        <begin position="292"/>
        <end position="317"/>
    </location>
</feature>
<dbReference type="GO" id="GO:0046983">
    <property type="term" value="F:protein dimerization activity"/>
    <property type="evidence" value="ECO:0007669"/>
    <property type="project" value="InterPro"/>
</dbReference>
<reference evidence="4" key="2">
    <citation type="submission" date="2025-08" db="UniProtKB">
        <authorList>
            <consortium name="RefSeq"/>
        </authorList>
    </citation>
    <scope>IDENTIFICATION</scope>
    <source>
        <strain evidence="4">S238N-H82</strain>
        <tissue evidence="4">Testes</tissue>
    </source>
</reference>
<dbReference type="CDD" id="cd11422">
    <property type="entry name" value="bHLH_TS_FIGLA"/>
    <property type="match status" value="1"/>
</dbReference>
<sequence length="553" mass="60433">MMTSWFGCRQFSAQVRRTAALLDFCAILETKIGNSRTAGIFLSLSSLRCISGSSEHVCRKPDLKFLGWKMDVICSAGGVSEEPVQVVDITSGSHLELASTASGVPEKLAQNVCFQPKPFPAEFCNVEKTQEEPARHSHAFVGEGFVQPPPASTHHHGNFVTCGRGVVDYDNCSQYRPFYPGVPWQSFFLGGNTVSSFTTLGARCSTVPSVRPAVAAHSLQSPYVSNHARPVPVPTPPPENDDIGYLRGQGFLLSVPSIPNLGPEDGDKTGHLTQDISPSNTACVDLESFLEKDDDSRLTPSPDDPNPPPYVGEDFVGRHVFRGPPAAVTYPTPKPELLSDVLRKEGGSLPVPVAIVRRRRRSSGSSSLSSHDDPEDIIAKRREANARERQRVRNLNTGFAKLRRMVPSLPPNRKPSKVDTLHAAMDYIRTLQYVLQETNRSPVVPLAHAVRFPGFDVPNENVTVVYGTSGEPVNMPLDPAPLQVQAVAVPGMEHFLLQHNNRTEGGSNRHGEQLYLDHFGLRNMDRQGNQTSLPTPVFYNELGIGQTAEVQPA</sequence>
<dbReference type="GO" id="GO:0006357">
    <property type="term" value="P:regulation of transcription by RNA polymerase II"/>
    <property type="evidence" value="ECO:0000318"/>
    <property type="project" value="GO_Central"/>
</dbReference>
<feature type="domain" description="BHLH" evidence="2">
    <location>
        <begin position="379"/>
        <end position="431"/>
    </location>
</feature>
<evidence type="ECO:0000313" key="4">
    <source>
        <dbReference type="RefSeq" id="XP_035663155.1"/>
    </source>
</evidence>
<dbReference type="GO" id="GO:0000981">
    <property type="term" value="F:DNA-binding transcription factor activity, RNA polymerase II-specific"/>
    <property type="evidence" value="ECO:0000318"/>
    <property type="project" value="GO_Central"/>
</dbReference>
<dbReference type="PROSITE" id="PS50888">
    <property type="entry name" value="BHLH"/>
    <property type="match status" value="1"/>
</dbReference>
<name>A0A9J7HRI8_BRAFL</name>
<keyword evidence="3" id="KW-1185">Reference proteome</keyword>
<dbReference type="SMART" id="SM00353">
    <property type="entry name" value="HLH"/>
    <property type="match status" value="1"/>
</dbReference>
<evidence type="ECO:0000259" key="2">
    <source>
        <dbReference type="PROSITE" id="PS50888"/>
    </source>
</evidence>
<dbReference type="AlphaFoldDB" id="A0A9J7HRI8"/>
<dbReference type="GO" id="GO:0000977">
    <property type="term" value="F:RNA polymerase II transcription regulatory region sequence-specific DNA binding"/>
    <property type="evidence" value="ECO:0000318"/>
    <property type="project" value="GO_Central"/>
</dbReference>
<dbReference type="Gene3D" id="4.10.280.10">
    <property type="entry name" value="Helix-loop-helix DNA-binding domain"/>
    <property type="match status" value="1"/>
</dbReference>
<dbReference type="SUPFAM" id="SSF47459">
    <property type="entry name" value="HLH, helix-loop-helix DNA-binding domain"/>
    <property type="match status" value="1"/>
</dbReference>
<gene>
    <name evidence="4" type="primary">LOC118406874</name>
</gene>
<organism evidence="3 4">
    <name type="scientific">Branchiostoma floridae</name>
    <name type="common">Florida lancelet</name>
    <name type="synonym">Amphioxus</name>
    <dbReference type="NCBI Taxonomy" id="7739"/>
    <lineage>
        <taxon>Eukaryota</taxon>
        <taxon>Metazoa</taxon>
        <taxon>Chordata</taxon>
        <taxon>Cephalochordata</taxon>
        <taxon>Leptocardii</taxon>
        <taxon>Amphioxiformes</taxon>
        <taxon>Branchiostomatidae</taxon>
        <taxon>Branchiostoma</taxon>
    </lineage>
</organism>
<dbReference type="InterPro" id="IPR050283">
    <property type="entry name" value="E-box_TF_Regulators"/>
</dbReference>
<proteinExistence type="predicted"/>
<feature type="region of interest" description="Disordered" evidence="1">
    <location>
        <begin position="357"/>
        <end position="377"/>
    </location>
</feature>
<dbReference type="Pfam" id="PF00010">
    <property type="entry name" value="HLH"/>
    <property type="match status" value="1"/>
</dbReference>
<evidence type="ECO:0000256" key="1">
    <source>
        <dbReference type="SAM" id="MobiDB-lite"/>
    </source>
</evidence>
<dbReference type="PANTHER" id="PTHR23349:SF57">
    <property type="entry name" value="FACTOR IN THE GERMLINE ALPHA"/>
    <property type="match status" value="1"/>
</dbReference>
<dbReference type="RefSeq" id="XP_035663155.1">
    <property type="nucleotide sequence ID" value="XM_035807262.1"/>
</dbReference>
<dbReference type="GO" id="GO:0032502">
    <property type="term" value="P:developmental process"/>
    <property type="evidence" value="ECO:0000318"/>
    <property type="project" value="GO_Central"/>
</dbReference>
<dbReference type="InterPro" id="IPR036638">
    <property type="entry name" value="HLH_DNA-bd_sf"/>
</dbReference>
<dbReference type="Proteomes" id="UP000001554">
    <property type="component" value="Chromosome 19"/>
</dbReference>
<protein>
    <submittedName>
        <fullName evidence="4">Uncharacterized protein LOC118406874</fullName>
    </submittedName>
</protein>
<dbReference type="PANTHER" id="PTHR23349">
    <property type="entry name" value="BASIC HELIX-LOOP-HELIX TRANSCRIPTION FACTOR, TWIST"/>
    <property type="match status" value="1"/>
</dbReference>
<reference evidence="3" key="1">
    <citation type="journal article" date="2020" name="Nat. Ecol. Evol.">
        <title>Deeply conserved synteny resolves early events in vertebrate evolution.</title>
        <authorList>
            <person name="Simakov O."/>
            <person name="Marletaz F."/>
            <person name="Yue J.X."/>
            <person name="O'Connell B."/>
            <person name="Jenkins J."/>
            <person name="Brandt A."/>
            <person name="Calef R."/>
            <person name="Tung C.H."/>
            <person name="Huang T.K."/>
            <person name="Schmutz J."/>
            <person name="Satoh N."/>
            <person name="Yu J.K."/>
            <person name="Putnam N.H."/>
            <person name="Green R.E."/>
            <person name="Rokhsar D.S."/>
        </authorList>
    </citation>
    <scope>NUCLEOTIDE SEQUENCE [LARGE SCALE GENOMIC DNA]</scope>
    <source>
        <strain evidence="3">S238N-H82</strain>
    </source>
</reference>
<accession>A0A9J7HRI8</accession>
<dbReference type="OrthoDB" id="5976910at2759"/>